<gene>
    <name evidence="1" type="ORF">IBE52_05830</name>
</gene>
<proteinExistence type="predicted"/>
<name>A0ABS1GC69_9GAMM</name>
<dbReference type="EMBL" id="JACTSG010000004">
    <property type="protein sequence ID" value="MBK2302426.1"/>
    <property type="molecule type" value="Genomic_DNA"/>
</dbReference>
<protein>
    <submittedName>
        <fullName evidence="1">Uncharacterized protein</fullName>
    </submittedName>
</protein>
<sequence length="135" mass="14781">MEYKISRDMAEAEFERFCDAMDLDLESANDDPEDMKATAGVKNKIITALQKGSLVIDDKGQPVYTPQRSECETLTFYESTGASLMAMDKAGDKEKTKKLFLVGADITKTSVKTFSMLKGGDLKTCLAITSAFLLG</sequence>
<evidence type="ECO:0000313" key="1">
    <source>
        <dbReference type="EMBL" id="MBK2302426.1"/>
    </source>
</evidence>
<accession>A0ABS1GC69</accession>
<evidence type="ECO:0000313" key="2">
    <source>
        <dbReference type="Proteomes" id="UP000760407"/>
    </source>
</evidence>
<comment type="caution">
    <text evidence="1">The sequence shown here is derived from an EMBL/GenBank/DDBJ whole genome shotgun (WGS) entry which is preliminary data.</text>
</comment>
<keyword evidence="2" id="KW-1185">Reference proteome</keyword>
<dbReference type="RefSeq" id="WP_200166576.1">
    <property type="nucleotide sequence ID" value="NZ_JACTSG010000004.1"/>
</dbReference>
<dbReference type="Proteomes" id="UP000760407">
    <property type="component" value="Unassembled WGS sequence"/>
</dbReference>
<organism evidence="1 2">
    <name type="scientific">Francisella philomiragia</name>
    <dbReference type="NCBI Taxonomy" id="28110"/>
    <lineage>
        <taxon>Bacteria</taxon>
        <taxon>Pseudomonadati</taxon>
        <taxon>Pseudomonadota</taxon>
        <taxon>Gammaproteobacteria</taxon>
        <taxon>Thiotrichales</taxon>
        <taxon>Francisellaceae</taxon>
        <taxon>Francisella</taxon>
    </lineage>
</organism>
<reference evidence="1 2" key="1">
    <citation type="submission" date="2020-08" db="EMBL/GenBank/DDBJ databases">
        <title>Comparative genomics of Francisella species.</title>
        <authorList>
            <person name="Sahl J."/>
            <person name="Sjodin A."/>
            <person name="Wagner D."/>
            <person name="Forsman M."/>
        </authorList>
    </citation>
    <scope>NUCLEOTIDE SEQUENCE [LARGE SCALE GENOMIC DNA]</scope>
    <source>
        <strain evidence="1 2">F1093</strain>
    </source>
</reference>